<sequence>MLVKLFSLAKTLFLSIITATVLSTAANAFTDFDSKQTTIEDEIGNGKWTIVEVWASDCGACRAHMPDMVKFDGKLDNVRVLGIALDGQPGKAAAQDMIDEYKMPFKNILSNPIEMNAWMELNAEEGLIGTPTFMIFNPEGKLTALQPGILPTTSLVKYIEANS</sequence>
<feature type="signal peptide" evidence="5">
    <location>
        <begin position="1"/>
        <end position="28"/>
    </location>
</feature>
<dbReference type="PROSITE" id="PS51352">
    <property type="entry name" value="THIOREDOXIN_2"/>
    <property type="match status" value="1"/>
</dbReference>
<keyword evidence="5" id="KW-0732">Signal</keyword>
<dbReference type="PANTHER" id="PTHR42852:SF6">
    <property type="entry name" value="THIOL:DISULFIDE INTERCHANGE PROTEIN DSBE"/>
    <property type="match status" value="1"/>
</dbReference>
<feature type="chain" id="PRO_5016403268" evidence="5">
    <location>
        <begin position="29"/>
        <end position="163"/>
    </location>
</feature>
<dbReference type="Gene3D" id="3.40.30.10">
    <property type="entry name" value="Glutaredoxin"/>
    <property type="match status" value="1"/>
</dbReference>
<accession>A0A317CNV4</accession>
<keyword evidence="8" id="KW-1185">Reference proteome</keyword>
<evidence type="ECO:0000313" key="8">
    <source>
        <dbReference type="Proteomes" id="UP000245506"/>
    </source>
</evidence>
<dbReference type="CDD" id="cd02966">
    <property type="entry name" value="TlpA_like_family"/>
    <property type="match status" value="1"/>
</dbReference>
<gene>
    <name evidence="7" type="ORF">DKT75_05170</name>
</gene>
<keyword evidence="2" id="KW-0201">Cytochrome c-type biogenesis</keyword>
<dbReference type="InterPro" id="IPR036249">
    <property type="entry name" value="Thioredoxin-like_sf"/>
</dbReference>
<dbReference type="EMBL" id="QGKL01000015">
    <property type="protein sequence ID" value="PWQ98002.1"/>
    <property type="molecule type" value="Genomic_DNA"/>
</dbReference>
<evidence type="ECO:0000256" key="5">
    <source>
        <dbReference type="SAM" id="SignalP"/>
    </source>
</evidence>
<evidence type="ECO:0000256" key="2">
    <source>
        <dbReference type="ARBA" id="ARBA00022748"/>
    </source>
</evidence>
<comment type="subcellular location">
    <subcellularLocation>
        <location evidence="1">Cell envelope</location>
    </subcellularLocation>
</comment>
<evidence type="ECO:0000256" key="3">
    <source>
        <dbReference type="ARBA" id="ARBA00023157"/>
    </source>
</evidence>
<dbReference type="GO" id="GO:0016209">
    <property type="term" value="F:antioxidant activity"/>
    <property type="evidence" value="ECO:0007669"/>
    <property type="project" value="InterPro"/>
</dbReference>
<evidence type="ECO:0000256" key="4">
    <source>
        <dbReference type="ARBA" id="ARBA00023284"/>
    </source>
</evidence>
<feature type="domain" description="Thioredoxin" evidence="6">
    <location>
        <begin position="17"/>
        <end position="163"/>
    </location>
</feature>
<dbReference type="Pfam" id="PF00578">
    <property type="entry name" value="AhpC-TSA"/>
    <property type="match status" value="1"/>
</dbReference>
<evidence type="ECO:0000256" key="1">
    <source>
        <dbReference type="ARBA" id="ARBA00004196"/>
    </source>
</evidence>
<dbReference type="Proteomes" id="UP000245506">
    <property type="component" value="Unassembled WGS sequence"/>
</dbReference>
<proteinExistence type="predicted"/>
<dbReference type="GO" id="GO:0017004">
    <property type="term" value="P:cytochrome complex assembly"/>
    <property type="evidence" value="ECO:0007669"/>
    <property type="project" value="UniProtKB-KW"/>
</dbReference>
<reference evidence="7 8" key="1">
    <citation type="submission" date="2018-05" db="EMBL/GenBank/DDBJ databases">
        <title>Leucothrix arctica sp. nov., isolated from Arctic seawater.</title>
        <authorList>
            <person name="Choi A."/>
            <person name="Baek K."/>
        </authorList>
    </citation>
    <scope>NUCLEOTIDE SEQUENCE [LARGE SCALE GENOMIC DNA]</scope>
    <source>
        <strain evidence="7 8">IMCC9719</strain>
    </source>
</reference>
<dbReference type="InterPro" id="IPR000866">
    <property type="entry name" value="AhpC/TSA"/>
</dbReference>
<keyword evidence="3" id="KW-1015">Disulfide bond</keyword>
<evidence type="ECO:0000259" key="6">
    <source>
        <dbReference type="PROSITE" id="PS51352"/>
    </source>
</evidence>
<evidence type="ECO:0000313" key="7">
    <source>
        <dbReference type="EMBL" id="PWQ98002.1"/>
    </source>
</evidence>
<keyword evidence="4" id="KW-0676">Redox-active center</keyword>
<protein>
    <submittedName>
        <fullName evidence="7">TlpA family protein disulfide reductase</fullName>
    </submittedName>
</protein>
<comment type="caution">
    <text evidence="7">The sequence shown here is derived from an EMBL/GenBank/DDBJ whole genome shotgun (WGS) entry which is preliminary data.</text>
</comment>
<name>A0A317CNV4_9GAMM</name>
<dbReference type="InterPro" id="IPR013766">
    <property type="entry name" value="Thioredoxin_domain"/>
</dbReference>
<dbReference type="GO" id="GO:0030313">
    <property type="term" value="C:cell envelope"/>
    <property type="evidence" value="ECO:0007669"/>
    <property type="project" value="UniProtKB-SubCell"/>
</dbReference>
<dbReference type="SUPFAM" id="SSF52833">
    <property type="entry name" value="Thioredoxin-like"/>
    <property type="match status" value="1"/>
</dbReference>
<dbReference type="InterPro" id="IPR050553">
    <property type="entry name" value="Thioredoxin_ResA/DsbE_sf"/>
</dbReference>
<dbReference type="AlphaFoldDB" id="A0A317CNV4"/>
<dbReference type="PANTHER" id="PTHR42852">
    <property type="entry name" value="THIOL:DISULFIDE INTERCHANGE PROTEIN DSBE"/>
    <property type="match status" value="1"/>
</dbReference>
<organism evidence="7 8">
    <name type="scientific">Leucothrix arctica</name>
    <dbReference type="NCBI Taxonomy" id="1481894"/>
    <lineage>
        <taxon>Bacteria</taxon>
        <taxon>Pseudomonadati</taxon>
        <taxon>Pseudomonadota</taxon>
        <taxon>Gammaproteobacteria</taxon>
        <taxon>Thiotrichales</taxon>
        <taxon>Thiotrichaceae</taxon>
        <taxon>Leucothrix</taxon>
    </lineage>
</organism>
<dbReference type="GO" id="GO:0016491">
    <property type="term" value="F:oxidoreductase activity"/>
    <property type="evidence" value="ECO:0007669"/>
    <property type="project" value="InterPro"/>
</dbReference>